<organism evidence="2 3">
    <name type="scientific">Saccoglossus kowalevskii</name>
    <name type="common">Acorn worm</name>
    <dbReference type="NCBI Taxonomy" id="10224"/>
    <lineage>
        <taxon>Eukaryota</taxon>
        <taxon>Metazoa</taxon>
        <taxon>Hemichordata</taxon>
        <taxon>Enteropneusta</taxon>
        <taxon>Harrimaniidae</taxon>
        <taxon>Saccoglossus</taxon>
    </lineage>
</organism>
<accession>A0ABM0MNX5</accession>
<feature type="region of interest" description="Disordered" evidence="1">
    <location>
        <begin position="1"/>
        <end position="38"/>
    </location>
</feature>
<evidence type="ECO:0000313" key="2">
    <source>
        <dbReference type="Proteomes" id="UP000694865"/>
    </source>
</evidence>
<proteinExistence type="predicted"/>
<evidence type="ECO:0000256" key="1">
    <source>
        <dbReference type="SAM" id="MobiDB-lite"/>
    </source>
</evidence>
<dbReference type="Proteomes" id="UP000694865">
    <property type="component" value="Unplaced"/>
</dbReference>
<dbReference type="RefSeq" id="XP_006821716.1">
    <property type="nucleotide sequence ID" value="XM_006821653.1"/>
</dbReference>
<dbReference type="GeneID" id="100376788"/>
<protein>
    <submittedName>
        <fullName evidence="3">Proline-rich extensin-like protein EPR1-like</fullName>
    </submittedName>
</protein>
<name>A0ABM0MNX5_SACKO</name>
<sequence>MNPVYPATPGAYPATSPPFPPSGGSATHTPPGLGFNHNVIPQGSSYPYTAASAGTYIPGVQSSLHQPLYKHSAPTYSQVSSPGGAPPPYTPTATYSYQPPTLVGPHYAAPQPTYPSSVSQYTPQYNPSPVIHHTTVVQQPVRTVYGQESPYEGSHMAGGMSASSALSMVAMQRPGGYSSPYHPNPYQPRLGYHWWQVQGAGSKSYKDH</sequence>
<evidence type="ECO:0000313" key="3">
    <source>
        <dbReference type="RefSeq" id="XP_006821716.1"/>
    </source>
</evidence>
<keyword evidence="2" id="KW-1185">Reference proteome</keyword>
<gene>
    <name evidence="3" type="primary">LOC100376788</name>
</gene>
<reference evidence="3" key="1">
    <citation type="submission" date="2025-08" db="UniProtKB">
        <authorList>
            <consortium name="RefSeq"/>
        </authorList>
    </citation>
    <scope>IDENTIFICATION</scope>
    <source>
        <tissue evidence="3">Testes</tissue>
    </source>
</reference>